<dbReference type="OrthoDB" id="1645729at2"/>
<sequence>MHLRVTAEAMQRFQSDWGYTAGDTVRIFVRYSGFSASGPYSFGIMKDEPQHPAVSETVDGITFFMEENDLWFLDNRELVLDANGEDIVIVHDGMAI</sequence>
<organism evidence="1 2">
    <name type="scientific">Paenibacillus thiaminolyticus</name>
    <name type="common">Bacillus thiaminolyticus</name>
    <dbReference type="NCBI Taxonomy" id="49283"/>
    <lineage>
        <taxon>Bacteria</taxon>
        <taxon>Bacillati</taxon>
        <taxon>Bacillota</taxon>
        <taxon>Bacilli</taxon>
        <taxon>Bacillales</taxon>
        <taxon>Paenibacillaceae</taxon>
        <taxon>Paenibacillus</taxon>
    </lineage>
</organism>
<dbReference type="Proteomes" id="UP000266177">
    <property type="component" value="Unassembled WGS sequence"/>
</dbReference>
<evidence type="ECO:0000313" key="1">
    <source>
        <dbReference type="EMBL" id="RJG22899.1"/>
    </source>
</evidence>
<name>A0A3A3GKM4_PANTH</name>
<dbReference type="AlphaFoldDB" id="A0A3A3GKM4"/>
<comment type="caution">
    <text evidence="1">The sequence shown here is derived from an EMBL/GenBank/DDBJ whole genome shotgun (WGS) entry which is preliminary data.</text>
</comment>
<reference evidence="1 2" key="1">
    <citation type="submission" date="2018-09" db="EMBL/GenBank/DDBJ databases">
        <title>Paenibacillus SK2017-BO5.</title>
        <authorList>
            <person name="Piskunova J.V."/>
            <person name="Dubiley S.A."/>
            <person name="Severinov K.V."/>
        </authorList>
    </citation>
    <scope>NUCLEOTIDE SEQUENCE [LARGE SCALE GENOMIC DNA]</scope>
    <source>
        <strain evidence="1 2">BO5</strain>
    </source>
</reference>
<protein>
    <submittedName>
        <fullName evidence="1">Fe-S cluster assembly protein HesB</fullName>
    </submittedName>
</protein>
<gene>
    <name evidence="1" type="ORF">DQX05_15185</name>
</gene>
<evidence type="ECO:0000313" key="2">
    <source>
        <dbReference type="Proteomes" id="UP000266177"/>
    </source>
</evidence>
<accession>A0A3A3GKM4</accession>
<dbReference type="EMBL" id="QYZD01000013">
    <property type="protein sequence ID" value="RJG22899.1"/>
    <property type="molecule type" value="Genomic_DNA"/>
</dbReference>
<dbReference type="SUPFAM" id="SSF89360">
    <property type="entry name" value="HesB-like domain"/>
    <property type="match status" value="1"/>
</dbReference>
<proteinExistence type="predicted"/>
<dbReference type="RefSeq" id="WP_119794422.1">
    <property type="nucleotide sequence ID" value="NZ_QYZD01000013.1"/>
</dbReference>
<dbReference type="InterPro" id="IPR035903">
    <property type="entry name" value="HesB-like_dom_sf"/>
</dbReference>